<sequence>MSKAIALRIALHPELIRLLDQAIITGKPALWANLAPYMPYTNHPDICTLPKTWDRTIDGYSLSMPEECVWTTLRDWYGWGIPCAETLDVLKNKLALTKILEFGQGTGYMARVLEAAGLNVITAECFNRGYDGIGVWRLPDYNDAREMIQKNPGAPILISWPDPEASAEIISMLAPGQKVIIGGRRAYCGLQDGYLLANGFTRLYPHTYPNSLASMSGGLSGLSLWKAPA</sequence>
<comment type="caution">
    <text evidence="1">The sequence shown here is derived from an EMBL/GenBank/DDBJ whole genome shotgun (WGS) entry which is preliminary data.</text>
</comment>
<dbReference type="EMBL" id="BDEV01000126">
    <property type="protein sequence ID" value="GCD63832.1"/>
    <property type="molecule type" value="Genomic_DNA"/>
</dbReference>
<keyword evidence="2" id="KW-1185">Reference proteome</keyword>
<organism evidence="1 2">
    <name type="scientific">Acetobacter pasteurianus NBRC 3278</name>
    <dbReference type="NCBI Taxonomy" id="1226660"/>
    <lineage>
        <taxon>Bacteria</taxon>
        <taxon>Pseudomonadati</taxon>
        <taxon>Pseudomonadota</taxon>
        <taxon>Alphaproteobacteria</taxon>
        <taxon>Acetobacterales</taxon>
        <taxon>Acetobacteraceae</taxon>
        <taxon>Acetobacter</taxon>
    </lineage>
</organism>
<evidence type="ECO:0000313" key="2">
    <source>
        <dbReference type="Proteomes" id="UP000287385"/>
    </source>
</evidence>
<proteinExistence type="predicted"/>
<protein>
    <recommendedName>
        <fullName evidence="3">Methyltransferase</fullName>
    </recommendedName>
</protein>
<accession>A0A401X7C3</accession>
<reference evidence="1 2" key="1">
    <citation type="submission" date="2016-06" db="EMBL/GenBank/DDBJ databases">
        <title>Acetobacter pasteurianus NBRC 3278 whole genome sequencing project.</title>
        <authorList>
            <person name="Matsutani M."/>
            <person name="Shiwa Y."/>
            <person name="Okamoto-Kainuma A."/>
            <person name="Ishikawa M."/>
            <person name="Koizumi Y."/>
            <person name="Yoshikawa H."/>
            <person name="Yakushi T."/>
            <person name="Matsushita K."/>
        </authorList>
    </citation>
    <scope>NUCLEOTIDE SEQUENCE [LARGE SCALE GENOMIC DNA]</scope>
    <source>
        <strain evidence="1 2">NBRC 3278</strain>
    </source>
</reference>
<gene>
    <name evidence="1" type="ORF">NBRC3278_2925</name>
</gene>
<dbReference type="RefSeq" id="WP_124297745.1">
    <property type="nucleotide sequence ID" value="NZ_BDEV01000126.1"/>
</dbReference>
<evidence type="ECO:0000313" key="1">
    <source>
        <dbReference type="EMBL" id="GCD63832.1"/>
    </source>
</evidence>
<evidence type="ECO:0008006" key="3">
    <source>
        <dbReference type="Google" id="ProtNLM"/>
    </source>
</evidence>
<dbReference type="Proteomes" id="UP000287385">
    <property type="component" value="Unassembled WGS sequence"/>
</dbReference>
<name>A0A401X7C3_ACEPA</name>
<dbReference type="AlphaFoldDB" id="A0A401X7C3"/>